<evidence type="ECO:0000256" key="2">
    <source>
        <dbReference type="ARBA" id="ARBA00005974"/>
    </source>
</evidence>
<gene>
    <name evidence="10" type="ORF">BN869_000000044_1</name>
</gene>
<organism evidence="10">
    <name type="scientific">Bionectria ochroleuca</name>
    <name type="common">Gliocladium roseum</name>
    <dbReference type="NCBI Taxonomy" id="29856"/>
    <lineage>
        <taxon>Eukaryota</taxon>
        <taxon>Fungi</taxon>
        <taxon>Dikarya</taxon>
        <taxon>Ascomycota</taxon>
        <taxon>Pezizomycotina</taxon>
        <taxon>Sordariomycetes</taxon>
        <taxon>Hypocreomycetidae</taxon>
        <taxon>Hypocreales</taxon>
        <taxon>Bionectriaceae</taxon>
        <taxon>Clonostachys</taxon>
    </lineage>
</organism>
<evidence type="ECO:0000313" key="10">
    <source>
        <dbReference type="EMBL" id="CEO43989.1"/>
    </source>
</evidence>
<evidence type="ECO:0000256" key="3">
    <source>
        <dbReference type="ARBA" id="ARBA00022448"/>
    </source>
</evidence>
<name>A0A0B7JH80_BIOOC</name>
<proteinExistence type="inferred from homology"/>
<feature type="transmembrane region" description="Helical" evidence="9">
    <location>
        <begin position="294"/>
        <end position="319"/>
    </location>
</feature>
<keyword evidence="6 9" id="KW-1133">Transmembrane helix</keyword>
<dbReference type="InterPro" id="IPR004686">
    <property type="entry name" value="Mtc"/>
</dbReference>
<dbReference type="EMBL" id="CDPU01000001">
    <property type="protein sequence ID" value="CEO43989.1"/>
    <property type="molecule type" value="Genomic_DNA"/>
</dbReference>
<keyword evidence="7" id="KW-0496">Mitochondrion</keyword>
<dbReference type="GO" id="GO:0005743">
    <property type="term" value="C:mitochondrial inner membrane"/>
    <property type="evidence" value="ECO:0007669"/>
    <property type="project" value="TreeGrafter"/>
</dbReference>
<evidence type="ECO:0000256" key="4">
    <source>
        <dbReference type="ARBA" id="ARBA00022692"/>
    </source>
</evidence>
<comment type="subcellular location">
    <subcellularLocation>
        <location evidence="1">Mitochondrion membrane</location>
        <topology evidence="1">Multi-pass membrane protein</topology>
    </subcellularLocation>
</comment>
<dbReference type="Pfam" id="PF03820">
    <property type="entry name" value="SFXNs"/>
    <property type="match status" value="1"/>
</dbReference>
<evidence type="ECO:0000256" key="8">
    <source>
        <dbReference type="ARBA" id="ARBA00023136"/>
    </source>
</evidence>
<keyword evidence="8 9" id="KW-0472">Membrane</keyword>
<evidence type="ECO:0000256" key="7">
    <source>
        <dbReference type="ARBA" id="ARBA00023128"/>
    </source>
</evidence>
<dbReference type="GO" id="GO:1990542">
    <property type="term" value="P:mitochondrial transmembrane transport"/>
    <property type="evidence" value="ECO:0007669"/>
    <property type="project" value="TreeGrafter"/>
</dbReference>
<protein>
    <recommendedName>
        <fullName evidence="11">Sidoreflexin</fullName>
    </recommendedName>
</protein>
<keyword evidence="3" id="KW-0813">Transport</keyword>
<evidence type="ECO:0008006" key="11">
    <source>
        <dbReference type="Google" id="ProtNLM"/>
    </source>
</evidence>
<comment type="similarity">
    <text evidence="2">Belongs to the sideroflexin family.</text>
</comment>
<accession>A0A0B7JH80</accession>
<dbReference type="AlphaFoldDB" id="A0A0B7JH80"/>
<evidence type="ECO:0000256" key="5">
    <source>
        <dbReference type="ARBA" id="ARBA00022970"/>
    </source>
</evidence>
<dbReference type="PANTHER" id="PTHR11153:SF6">
    <property type="entry name" value="SIDEROFLEXIN-5"/>
    <property type="match status" value="1"/>
</dbReference>
<dbReference type="GO" id="GO:0006865">
    <property type="term" value="P:amino acid transport"/>
    <property type="evidence" value="ECO:0007669"/>
    <property type="project" value="UniProtKB-KW"/>
</dbReference>
<reference evidence="10" key="1">
    <citation type="submission" date="2015-01" db="EMBL/GenBank/DDBJ databases">
        <authorList>
            <person name="Durling Mikael"/>
        </authorList>
    </citation>
    <scope>NUCLEOTIDE SEQUENCE</scope>
</reference>
<keyword evidence="5" id="KW-0029">Amino-acid transport</keyword>
<evidence type="ECO:0000256" key="6">
    <source>
        <dbReference type="ARBA" id="ARBA00022989"/>
    </source>
</evidence>
<evidence type="ECO:0000256" key="9">
    <source>
        <dbReference type="SAM" id="Phobius"/>
    </source>
</evidence>
<dbReference type="PANTHER" id="PTHR11153">
    <property type="entry name" value="SIDEROFLEXIN"/>
    <property type="match status" value="1"/>
</dbReference>
<sequence length="353" mass="38112">MSASLPGSRELPASQYDLTTYFGRVRHTIGVTDPSTLLAGKTGLERAKTLVTDYKTGKIEHMTPELWRAKKIVDSTLHPDTGESILLPFRMSSFVLTNLVVTAGMLQPGLGAGGTVAWQVVNQSINVAFNNANANKSSPLTFADLAKSYFVAVGASCSVALGLNAMVPRLKVSVSTRNILQRLVPFAAVASAGALNAYLMRRKEIETGIDVRPVLSEEEKKKLQEEGKSETDIPALGKSRKAAKLAVYETAASRVFNNTPIMIVPALALYHIQTKQAWYKNLLAKEFFKTRPKLAGVVPIGINLALIAVTSFAALPLALSVFPQYQKISADSLEPEFHGRGGVDGKVIFNRGL</sequence>
<keyword evidence="4 9" id="KW-0812">Transmembrane</keyword>
<evidence type="ECO:0000256" key="1">
    <source>
        <dbReference type="ARBA" id="ARBA00004225"/>
    </source>
</evidence>
<dbReference type="GO" id="GO:0015075">
    <property type="term" value="F:monoatomic ion transmembrane transporter activity"/>
    <property type="evidence" value="ECO:0007669"/>
    <property type="project" value="InterPro"/>
</dbReference>